<proteinExistence type="inferred from homology"/>
<organism evidence="8 9">
    <name type="scientific">Natronospirillum operosum</name>
    <dbReference type="NCBI Taxonomy" id="2759953"/>
    <lineage>
        <taxon>Bacteria</taxon>
        <taxon>Pseudomonadati</taxon>
        <taxon>Pseudomonadota</taxon>
        <taxon>Gammaproteobacteria</taxon>
        <taxon>Oceanospirillales</taxon>
        <taxon>Natronospirillaceae</taxon>
        <taxon>Natronospirillum</taxon>
    </lineage>
</organism>
<feature type="transmembrane region" description="Helical" evidence="6">
    <location>
        <begin position="76"/>
        <end position="95"/>
    </location>
</feature>
<feature type="transmembrane region" description="Helical" evidence="6">
    <location>
        <begin position="132"/>
        <end position="153"/>
    </location>
</feature>
<dbReference type="PANTHER" id="PTHR32322">
    <property type="entry name" value="INNER MEMBRANE TRANSPORTER"/>
    <property type="match status" value="1"/>
</dbReference>
<evidence type="ECO:0000256" key="5">
    <source>
        <dbReference type="ARBA" id="ARBA00023136"/>
    </source>
</evidence>
<evidence type="ECO:0000256" key="4">
    <source>
        <dbReference type="ARBA" id="ARBA00022989"/>
    </source>
</evidence>
<accession>A0A4Z0WC45</accession>
<dbReference type="RefSeq" id="WP_135484196.1">
    <property type="nucleotide sequence ID" value="NZ_SRMF01000007.1"/>
</dbReference>
<dbReference type="OrthoDB" id="9809509at2"/>
<feature type="domain" description="EamA" evidence="7">
    <location>
        <begin position="12"/>
        <end position="145"/>
    </location>
</feature>
<evidence type="ECO:0000313" key="8">
    <source>
        <dbReference type="EMBL" id="TGG91785.1"/>
    </source>
</evidence>
<keyword evidence="5 6" id="KW-0472">Membrane</keyword>
<feature type="transmembrane region" description="Helical" evidence="6">
    <location>
        <begin position="257"/>
        <end position="277"/>
    </location>
</feature>
<feature type="transmembrane region" description="Helical" evidence="6">
    <location>
        <begin position="159"/>
        <end position="178"/>
    </location>
</feature>
<reference evidence="8 9" key="1">
    <citation type="submission" date="2019-04" db="EMBL/GenBank/DDBJ databases">
        <title>Natronospirillum operosus gen. nov., sp. nov., a haloalkaliphilic satellite isolated from decaying biomass of laboratory culture of cyanobacterium Geitlerinema sp. and proposal of Natronospirillaceae fam. nov. and Saccharospirillaceae fam. nov.</title>
        <authorList>
            <person name="Kevbrin V."/>
            <person name="Boltyanskaya Y."/>
            <person name="Koziaeva V."/>
            <person name="Grouzdev D.S."/>
            <person name="Park M."/>
            <person name="Cho J."/>
        </authorList>
    </citation>
    <scope>NUCLEOTIDE SEQUENCE [LARGE SCALE GENOMIC DNA]</scope>
    <source>
        <strain evidence="8 9">G-116</strain>
    </source>
</reference>
<dbReference type="InterPro" id="IPR000620">
    <property type="entry name" value="EamA_dom"/>
</dbReference>
<dbReference type="EMBL" id="SRMF01000007">
    <property type="protein sequence ID" value="TGG91785.1"/>
    <property type="molecule type" value="Genomic_DNA"/>
</dbReference>
<evidence type="ECO:0000256" key="6">
    <source>
        <dbReference type="SAM" id="Phobius"/>
    </source>
</evidence>
<keyword evidence="4 6" id="KW-1133">Transmembrane helix</keyword>
<dbReference type="PANTHER" id="PTHR32322:SF2">
    <property type="entry name" value="EAMA DOMAIN-CONTAINING PROTEIN"/>
    <property type="match status" value="1"/>
</dbReference>
<feature type="transmembrane region" description="Helical" evidence="6">
    <location>
        <begin position="101"/>
        <end position="120"/>
    </location>
</feature>
<dbReference type="Pfam" id="PF00892">
    <property type="entry name" value="EamA"/>
    <property type="match status" value="2"/>
</dbReference>
<keyword evidence="3 6" id="KW-0812">Transmembrane</keyword>
<comment type="similarity">
    <text evidence="2">Belongs to the EamA transporter family.</text>
</comment>
<gene>
    <name evidence="8" type="ORF">E4656_15490</name>
</gene>
<dbReference type="InterPro" id="IPR037185">
    <property type="entry name" value="EmrE-like"/>
</dbReference>
<protein>
    <submittedName>
        <fullName evidence="8">DMT family transporter</fullName>
    </submittedName>
</protein>
<feature type="transmembrane region" description="Helical" evidence="6">
    <location>
        <begin position="225"/>
        <end position="245"/>
    </location>
</feature>
<dbReference type="Proteomes" id="UP000297475">
    <property type="component" value="Unassembled WGS sequence"/>
</dbReference>
<name>A0A4Z0WC45_9GAMM</name>
<evidence type="ECO:0000313" key="9">
    <source>
        <dbReference type="Proteomes" id="UP000297475"/>
    </source>
</evidence>
<evidence type="ECO:0000256" key="1">
    <source>
        <dbReference type="ARBA" id="ARBA00004141"/>
    </source>
</evidence>
<dbReference type="InterPro" id="IPR050638">
    <property type="entry name" value="AA-Vitamin_Transporters"/>
</dbReference>
<evidence type="ECO:0000256" key="2">
    <source>
        <dbReference type="ARBA" id="ARBA00007362"/>
    </source>
</evidence>
<keyword evidence="9" id="KW-1185">Reference proteome</keyword>
<sequence length="328" mass="35154">MQLTQAQTVSVWTALIGVGFVLCWSSGFVGGVLATQATLPALSLFAWRFLAAAVVMAVLVFLLVRKPLPRLHLWREMVVGFFTMGGFLLGVMLALELGVSAGLTALIAALQPLVAAAVAGRWLNEHLSRRGWWGMAIATVGVAFCVLGDLQVSNGTVPLWAYALPVFSVLSVTTGSVLSARWSTALPIPAALMMQLLAATVVFMLAASWLEPGGLAAPEFTRADFLALGWLIVLSSFGGYGFFVASLRRMGVTRTSTLIYLTPPVTLVWAGLMFGDWPSMVELGGMALAGVGVVLAMGGLPPSVRRWLRLRRVARPGAAPWRETRWQR</sequence>
<dbReference type="SUPFAM" id="SSF103481">
    <property type="entry name" value="Multidrug resistance efflux transporter EmrE"/>
    <property type="match status" value="2"/>
</dbReference>
<feature type="domain" description="EamA" evidence="7">
    <location>
        <begin position="160"/>
        <end position="296"/>
    </location>
</feature>
<feature type="transmembrane region" description="Helical" evidence="6">
    <location>
        <begin position="45"/>
        <end position="64"/>
    </location>
</feature>
<comment type="subcellular location">
    <subcellularLocation>
        <location evidence="1">Membrane</location>
        <topology evidence="1">Multi-pass membrane protein</topology>
    </subcellularLocation>
</comment>
<evidence type="ECO:0000256" key="3">
    <source>
        <dbReference type="ARBA" id="ARBA00022692"/>
    </source>
</evidence>
<comment type="caution">
    <text evidence="8">The sequence shown here is derived from an EMBL/GenBank/DDBJ whole genome shotgun (WGS) entry which is preliminary data.</text>
</comment>
<evidence type="ECO:0000259" key="7">
    <source>
        <dbReference type="Pfam" id="PF00892"/>
    </source>
</evidence>
<feature type="transmembrane region" description="Helical" evidence="6">
    <location>
        <begin position="12"/>
        <end position="33"/>
    </location>
</feature>
<dbReference type="GO" id="GO:0016020">
    <property type="term" value="C:membrane"/>
    <property type="evidence" value="ECO:0007669"/>
    <property type="project" value="UniProtKB-SubCell"/>
</dbReference>
<dbReference type="AlphaFoldDB" id="A0A4Z0WC45"/>
<feature type="transmembrane region" description="Helical" evidence="6">
    <location>
        <begin position="283"/>
        <end position="302"/>
    </location>
</feature>
<feature type="transmembrane region" description="Helical" evidence="6">
    <location>
        <begin position="190"/>
        <end position="210"/>
    </location>
</feature>